<name>A0A1M7CZC5_9GAMM</name>
<protein>
    <submittedName>
        <fullName evidence="1">Uncharacterized protein</fullName>
    </submittedName>
</protein>
<evidence type="ECO:0000313" key="1">
    <source>
        <dbReference type="EMBL" id="SHL72586.1"/>
    </source>
</evidence>
<accession>A0A1M7CZC5</accession>
<dbReference type="Proteomes" id="UP000184305">
    <property type="component" value="Unassembled WGS sequence"/>
</dbReference>
<reference evidence="2" key="1">
    <citation type="submission" date="2016-11" db="EMBL/GenBank/DDBJ databases">
        <authorList>
            <person name="Varghese N."/>
            <person name="Submissions S."/>
        </authorList>
    </citation>
    <scope>NUCLEOTIDE SEQUENCE [LARGE SCALE GENOMIC DNA]</scope>
    <source>
        <strain evidence="2">CECT 8089</strain>
    </source>
</reference>
<keyword evidence="2" id="KW-1185">Reference proteome</keyword>
<evidence type="ECO:0000313" key="2">
    <source>
        <dbReference type="Proteomes" id="UP000184305"/>
    </source>
</evidence>
<dbReference type="EMBL" id="FRBQ01000002">
    <property type="protein sequence ID" value="SHL72586.1"/>
    <property type="molecule type" value="Genomic_DNA"/>
</dbReference>
<dbReference type="STRING" id="1220495.SAMN05216288_2297"/>
<gene>
    <name evidence="1" type="ORF">SAMN05216288_2297</name>
</gene>
<dbReference type="AlphaFoldDB" id="A0A1M7CZC5"/>
<sequence length="42" mass="4577">MFGVRSGGVKALRAHSPITRNLIFPRRQAARAAYLMAPNSHG</sequence>
<organism evidence="1 2">
    <name type="scientific">Phytopseudomonas punonensis</name>
    <dbReference type="NCBI Taxonomy" id="1220495"/>
    <lineage>
        <taxon>Bacteria</taxon>
        <taxon>Pseudomonadati</taxon>
        <taxon>Pseudomonadota</taxon>
        <taxon>Gammaproteobacteria</taxon>
        <taxon>Pseudomonadales</taxon>
        <taxon>Pseudomonadaceae</taxon>
        <taxon>Phytopseudomonas</taxon>
    </lineage>
</organism>
<proteinExistence type="predicted"/>